<evidence type="ECO:0000259" key="3">
    <source>
        <dbReference type="Pfam" id="PF00149"/>
    </source>
</evidence>
<dbReference type="SUPFAM" id="SSF49363">
    <property type="entry name" value="Purple acid phosphatase, N-terminal domain"/>
    <property type="match status" value="1"/>
</dbReference>
<dbReference type="InterPro" id="IPR006179">
    <property type="entry name" value="5_nucleotidase/apyrase"/>
</dbReference>
<name>A0A9D1MAC9_9FIRM</name>
<protein>
    <submittedName>
        <fullName evidence="7">Choice-of-anchor I family protein</fullName>
    </submittedName>
</protein>
<evidence type="ECO:0000313" key="7">
    <source>
        <dbReference type="EMBL" id="HIU56544.1"/>
    </source>
</evidence>
<dbReference type="SUPFAM" id="SSF55816">
    <property type="entry name" value="5'-nucleotidase (syn. UDP-sugar hydrolase), C-terminal domain"/>
    <property type="match status" value="1"/>
</dbReference>
<sequence length="1684" mass="181873">MKNISTRVISLLVSGAAAFGTFPALPAAASGTAEISSLTLQPGETQASVNITWYTEGTSESVDPKVEIGDLVVDAEVSDITVPTGKTAEDNDYAGYVVCKAEVNDLAPETVYDYRLSNDGGTNWSETYTYTTPAEDHFTFAFTSDPQIKEDSSINDGGWNPSDGTNQTGWAKMMEVVASKGATLMVSAGDQVEDQSWGKKSEYDAFFAPEEMASIAYAPAVGNHDRHYMFRDHFNLPNEMAISDEETGDQNTLTEVKTTFRGQNNGTSLSHGNYTKATEQEIAENKNEKGVTPNEDGIFDYVERREMETEGNYYYLYNNVLFVTLNTGAYPGGNDDENAGNTDIPSAENDNSEAEAIVANFDKTLAAATSEYNGLYDWIIVTHHKSTQTVAKHAADSDIENYVDAGFEQLMEDYDVDLVLGGHDHVYSRSYVLNGKGERMSERLDTINDPEGTIYLTGNCASDMQYYTPFDSLDKTNNEDYPVLANGEKGSQAYLAGKDAENQEDYLPVGNQEHNQEYSPSYALFDVDGDTISVNVYNLDGDSETPDSKEIDSFTITKGKDGGEKATGFENGSSSLDLTETARYDSGMTNADGGVMEIVDYNTVTGWAYAVNGKTGDLTAIALKDIENKENIDLLDGNDINVKELVEEEGFVYGDMTSVSISPDGTKLAAAIQADGYNDNGRAAIFTCNADGTLTFDRAIETGVQPDMITFAENGAYILTANEGEPREGYGEGIVDPAGSVTIIDTASWTPATVGFDGFDHETLAKSGVVLKKGSTPAEDLEPEYIACTDGKAYVTLQEANAVAVLDIANKSFTGVYPLGTVDYSQVKIDLNKNDEDADRGYSPENYENVLGLRMPDGISVYSANGKTYIITANEGDSREWGDYLNEDEGKLTSTTDVETEKKVTYLLAEDYDGLQEGKTYLFGTRSFSVFEVQDNGLSLVYDSGSDFEAMTAEYLPDYFNCSNDSLDIDDRSNKKGPEAESVTVGAVGDKTYAFVTLERIGGVMVYDITDPTAPQYVNYMNSRDFSAEVGADDSPEGLKFIPASDGKNAMLLAACEVGGTVAVYELTSGTASEDDGDIDIYFTNDVHCAYTKYDQVATAVKDKDILIDAGDNIQGDLVGTLSDGGYMVDIMNYLDYDVAVPGNHEFDYGMDRFFEIAKGTADTAKLADFDYISCNFRDLAANEPVLDGWKMFDINGTKVAVVGISTPETLVKSNPAYFKDEEGSWIYDFSNDETGELLYTTVQNAVDEATEAGADYVIAAGHLGTDAESQPWTSTEVIKNTTGIDVMIDGHSHSTFNTTAENADGEMIPTVQTGTKLENIGKITIDENGDITAELIPITEESPAKDPDTTEFLAGITAELDKTQNEVVAKTDVKLTTTDVVTGERIIRNRETNLGDLCADAYRAKLDADIAFVNGGGIRADIEAGDITFGDIVSVHPYGNEACMIEVTGQQILDALEWGAQANPGESGGFLQVSGLTYEIHNTIPSPCISDSMGGFVGIEEGAERRVQNVKVGGVDIDPSATYTLAGHNYMLLDFGDGYNMFEGSTVVLQSVAIDNQVLIDYITDELGGNVSADSIYSDPYGEDRIKIFGECDMTVAPSENGLTVTAVNNTAEDISGDVICALYKDGKLVGTAIGNDAVIEAGDSTEVQVGYDGTEEYDAVRVFIWDDISTMDPQCSDATMAV</sequence>
<dbReference type="InterPro" id="IPR008334">
    <property type="entry name" value="5'-Nucleotdase_C"/>
</dbReference>
<dbReference type="Pfam" id="PF16656">
    <property type="entry name" value="Pur_ac_phosph_N"/>
    <property type="match status" value="1"/>
</dbReference>
<evidence type="ECO:0000259" key="5">
    <source>
        <dbReference type="Pfam" id="PF16656"/>
    </source>
</evidence>
<dbReference type="Proteomes" id="UP000824109">
    <property type="component" value="Unassembled WGS sequence"/>
</dbReference>
<keyword evidence="1 2" id="KW-0732">Signal</keyword>
<dbReference type="PANTHER" id="PTHR46928:SF1">
    <property type="entry name" value="MESENCHYME-SPECIFIC CELL SURFACE GLYCOPROTEIN"/>
    <property type="match status" value="1"/>
</dbReference>
<dbReference type="GO" id="GO:0003993">
    <property type="term" value="F:acid phosphatase activity"/>
    <property type="evidence" value="ECO:0007669"/>
    <property type="project" value="InterPro"/>
</dbReference>
<dbReference type="Pfam" id="PF02872">
    <property type="entry name" value="5_nucleotid_C"/>
    <property type="match status" value="1"/>
</dbReference>
<dbReference type="GO" id="GO:0009166">
    <property type="term" value="P:nucleotide catabolic process"/>
    <property type="evidence" value="ECO:0007669"/>
    <property type="project" value="InterPro"/>
</dbReference>
<reference evidence="7" key="1">
    <citation type="submission" date="2020-10" db="EMBL/GenBank/DDBJ databases">
        <authorList>
            <person name="Gilroy R."/>
        </authorList>
    </citation>
    <scope>NUCLEOTIDE SEQUENCE</scope>
    <source>
        <strain evidence="7">USAMLcec3-3695</strain>
    </source>
</reference>
<feature type="domain" description="5'-Nucleotidase C-terminal" evidence="4">
    <location>
        <begin position="1384"/>
        <end position="1544"/>
    </location>
</feature>
<feature type="signal peptide" evidence="2">
    <location>
        <begin position="1"/>
        <end position="29"/>
    </location>
</feature>
<reference evidence="7" key="2">
    <citation type="journal article" date="2021" name="PeerJ">
        <title>Extensive microbial diversity within the chicken gut microbiome revealed by metagenomics and culture.</title>
        <authorList>
            <person name="Gilroy R."/>
            <person name="Ravi A."/>
            <person name="Getino M."/>
            <person name="Pursley I."/>
            <person name="Horton D.L."/>
            <person name="Alikhan N.F."/>
            <person name="Baker D."/>
            <person name="Gharbi K."/>
            <person name="Hall N."/>
            <person name="Watson M."/>
            <person name="Adriaenssens E.M."/>
            <person name="Foster-Nyarko E."/>
            <person name="Jarju S."/>
            <person name="Secka A."/>
            <person name="Antonio M."/>
            <person name="Oren A."/>
            <person name="Chaudhuri R.R."/>
            <person name="La Ragione R."/>
            <person name="Hildebrand F."/>
            <person name="Pallen M.J."/>
        </authorList>
    </citation>
    <scope>NUCLEOTIDE SEQUENCE</scope>
    <source>
        <strain evidence="7">USAMLcec3-3695</strain>
    </source>
</reference>
<feature type="domain" description="Choice-of-anchor I" evidence="6">
    <location>
        <begin position="657"/>
        <end position="1067"/>
    </location>
</feature>
<dbReference type="SUPFAM" id="SSF56300">
    <property type="entry name" value="Metallo-dependent phosphatases"/>
    <property type="match status" value="2"/>
</dbReference>
<dbReference type="PANTHER" id="PTHR46928">
    <property type="entry name" value="MESENCHYME-SPECIFIC CELL SURFACE GLYCOPROTEIN"/>
    <property type="match status" value="1"/>
</dbReference>
<dbReference type="Gene3D" id="3.60.21.10">
    <property type="match status" value="2"/>
</dbReference>
<dbReference type="NCBIfam" id="NF038117">
    <property type="entry name" value="choice_anch_I"/>
    <property type="match status" value="1"/>
</dbReference>
<dbReference type="Gene3D" id="3.90.780.10">
    <property type="entry name" value="5'-Nucleotidase, C-terminal domain"/>
    <property type="match status" value="1"/>
</dbReference>
<dbReference type="InterPro" id="IPR052956">
    <property type="entry name" value="Mesenchyme-surface_protein"/>
</dbReference>
<feature type="chain" id="PRO_5038758050" evidence="2">
    <location>
        <begin position="30"/>
        <end position="1684"/>
    </location>
</feature>
<dbReference type="Pfam" id="PF22494">
    <property type="entry name" value="choice_anch_I"/>
    <property type="match status" value="1"/>
</dbReference>
<dbReference type="InterPro" id="IPR029052">
    <property type="entry name" value="Metallo-depent_PP-like"/>
</dbReference>
<evidence type="ECO:0000259" key="4">
    <source>
        <dbReference type="Pfam" id="PF02872"/>
    </source>
</evidence>
<evidence type="ECO:0000256" key="1">
    <source>
        <dbReference type="ARBA" id="ARBA00022729"/>
    </source>
</evidence>
<proteinExistence type="predicted"/>
<dbReference type="PRINTS" id="PR01607">
    <property type="entry name" value="APYRASEFAMLY"/>
</dbReference>
<dbReference type="SUPFAM" id="SSF75011">
    <property type="entry name" value="3-carboxy-cis,cis-mucoante lactonizing enzyme"/>
    <property type="match status" value="1"/>
</dbReference>
<dbReference type="InterPro" id="IPR008963">
    <property type="entry name" value="Purple_acid_Pase-like_N"/>
</dbReference>
<dbReference type="InterPro" id="IPR004843">
    <property type="entry name" value="Calcineurin-like_PHP"/>
</dbReference>
<dbReference type="Pfam" id="PF00149">
    <property type="entry name" value="Metallophos"/>
    <property type="match status" value="2"/>
</dbReference>
<dbReference type="Gene3D" id="2.60.40.380">
    <property type="entry name" value="Purple acid phosphatase-like, N-terminal"/>
    <property type="match status" value="1"/>
</dbReference>
<dbReference type="EMBL" id="DVNB01000023">
    <property type="protein sequence ID" value="HIU56544.1"/>
    <property type="molecule type" value="Genomic_DNA"/>
</dbReference>
<evidence type="ECO:0000313" key="8">
    <source>
        <dbReference type="Proteomes" id="UP000824109"/>
    </source>
</evidence>
<feature type="domain" description="Purple acid phosphatase N-terminal" evidence="5">
    <location>
        <begin position="38"/>
        <end position="132"/>
    </location>
</feature>
<feature type="domain" description="Calcineurin-like phosphoesterase" evidence="3">
    <location>
        <begin position="139"/>
        <end position="427"/>
    </location>
</feature>
<gene>
    <name evidence="7" type="ORF">IAA61_01870</name>
</gene>
<dbReference type="Gene3D" id="2.130.10.10">
    <property type="entry name" value="YVTN repeat-like/Quinoprotein amine dehydrogenase"/>
    <property type="match status" value="1"/>
</dbReference>
<evidence type="ECO:0000256" key="2">
    <source>
        <dbReference type="SAM" id="SignalP"/>
    </source>
</evidence>
<dbReference type="InterPro" id="IPR036907">
    <property type="entry name" value="5'-Nucleotdase_C_sf"/>
</dbReference>
<evidence type="ECO:0000259" key="6">
    <source>
        <dbReference type="Pfam" id="PF22494"/>
    </source>
</evidence>
<feature type="domain" description="Calcineurin-like phosphoesterase" evidence="3">
    <location>
        <begin position="1081"/>
        <end position="1295"/>
    </location>
</feature>
<accession>A0A9D1MAC9</accession>
<organism evidence="7 8">
    <name type="scientific">Candidatus Ornithomonoglobus merdipullorum</name>
    <dbReference type="NCBI Taxonomy" id="2840895"/>
    <lineage>
        <taxon>Bacteria</taxon>
        <taxon>Bacillati</taxon>
        <taxon>Bacillota</taxon>
        <taxon>Clostridia</taxon>
        <taxon>Candidatus Ornithomonoglobus</taxon>
    </lineage>
</organism>
<dbReference type="InterPro" id="IPR055188">
    <property type="entry name" value="Choice_anch_I"/>
</dbReference>
<comment type="caution">
    <text evidence="7">The sequence shown here is derived from an EMBL/GenBank/DDBJ whole genome shotgun (WGS) entry which is preliminary data.</text>
</comment>
<dbReference type="InterPro" id="IPR015914">
    <property type="entry name" value="PAPs_N"/>
</dbReference>
<dbReference type="GO" id="GO:0046872">
    <property type="term" value="F:metal ion binding"/>
    <property type="evidence" value="ECO:0007669"/>
    <property type="project" value="InterPro"/>
</dbReference>
<dbReference type="InterPro" id="IPR015943">
    <property type="entry name" value="WD40/YVTN_repeat-like_dom_sf"/>
</dbReference>